<dbReference type="InterPro" id="IPR009000">
    <property type="entry name" value="Transl_B-barrel_sf"/>
</dbReference>
<organism evidence="9 10">
    <name type="scientific">Eubacterium uniforme</name>
    <dbReference type="NCBI Taxonomy" id="39495"/>
    <lineage>
        <taxon>Bacteria</taxon>
        <taxon>Bacillati</taxon>
        <taxon>Bacillota</taxon>
        <taxon>Clostridia</taxon>
        <taxon>Eubacteriales</taxon>
        <taxon>Eubacteriaceae</taxon>
        <taxon>Eubacterium</taxon>
    </lineage>
</organism>
<protein>
    <recommendedName>
        <fullName evidence="6 7">Large ribosomal subunit protein uL3</fullName>
    </recommendedName>
</protein>
<dbReference type="GO" id="GO:0006412">
    <property type="term" value="P:translation"/>
    <property type="evidence" value="ECO:0007669"/>
    <property type="project" value="UniProtKB-UniRule"/>
</dbReference>
<evidence type="ECO:0000256" key="8">
    <source>
        <dbReference type="SAM" id="MobiDB-lite"/>
    </source>
</evidence>
<evidence type="ECO:0000256" key="5">
    <source>
        <dbReference type="ARBA" id="ARBA00023274"/>
    </source>
</evidence>
<reference evidence="9 10" key="1">
    <citation type="submission" date="2017-02" db="EMBL/GenBank/DDBJ databases">
        <authorList>
            <person name="Peterson S.W."/>
        </authorList>
    </citation>
    <scope>NUCLEOTIDE SEQUENCE [LARGE SCALE GENOMIC DNA]</scope>
    <source>
        <strain evidence="9 10">ATCC 35992</strain>
    </source>
</reference>
<keyword evidence="5 7" id="KW-0687">Ribonucleoprotein</keyword>
<comment type="subunit">
    <text evidence="7">Part of the 50S ribosomal subunit. Forms a cluster with proteins L14 and L19.</text>
</comment>
<dbReference type="Gene3D" id="3.30.160.810">
    <property type="match status" value="1"/>
</dbReference>
<accession>A0A1T4V8Y0</accession>
<dbReference type="PANTHER" id="PTHR11229:SF16">
    <property type="entry name" value="LARGE RIBOSOMAL SUBUNIT PROTEIN UL3C"/>
    <property type="match status" value="1"/>
</dbReference>
<evidence type="ECO:0000256" key="4">
    <source>
        <dbReference type="ARBA" id="ARBA00022980"/>
    </source>
</evidence>
<dbReference type="InterPro" id="IPR000597">
    <property type="entry name" value="Ribosomal_uL3"/>
</dbReference>
<dbReference type="SUPFAM" id="SSF50447">
    <property type="entry name" value="Translation proteins"/>
    <property type="match status" value="1"/>
</dbReference>
<dbReference type="NCBIfam" id="TIGR03625">
    <property type="entry name" value="L3_bact"/>
    <property type="match status" value="1"/>
</dbReference>
<dbReference type="FunFam" id="3.30.160.810:FF:000001">
    <property type="entry name" value="50S ribosomal protein L3"/>
    <property type="match status" value="1"/>
</dbReference>
<comment type="similarity">
    <text evidence="1 7">Belongs to the universal ribosomal protein uL3 family.</text>
</comment>
<evidence type="ECO:0000256" key="2">
    <source>
        <dbReference type="ARBA" id="ARBA00022730"/>
    </source>
</evidence>
<dbReference type="InterPro" id="IPR019927">
    <property type="entry name" value="Ribosomal_uL3_bac/org-type"/>
</dbReference>
<keyword evidence="4 7" id="KW-0689">Ribosomal protein</keyword>
<evidence type="ECO:0000256" key="7">
    <source>
        <dbReference type="HAMAP-Rule" id="MF_01325"/>
    </source>
</evidence>
<dbReference type="OrthoDB" id="9806135at2"/>
<dbReference type="GO" id="GO:0019843">
    <property type="term" value="F:rRNA binding"/>
    <property type="evidence" value="ECO:0007669"/>
    <property type="project" value="UniProtKB-UniRule"/>
</dbReference>
<name>A0A1T4V8Y0_9FIRM</name>
<feature type="region of interest" description="Disordered" evidence="8">
    <location>
        <begin position="125"/>
        <end position="165"/>
    </location>
</feature>
<evidence type="ECO:0000256" key="3">
    <source>
        <dbReference type="ARBA" id="ARBA00022884"/>
    </source>
</evidence>
<comment type="function">
    <text evidence="7">One of the primary rRNA binding proteins, it binds directly near the 3'-end of the 23S rRNA, where it nucleates assembly of the 50S subunit.</text>
</comment>
<dbReference type="PANTHER" id="PTHR11229">
    <property type="entry name" value="50S RIBOSOMAL PROTEIN L3"/>
    <property type="match status" value="1"/>
</dbReference>
<evidence type="ECO:0000313" key="10">
    <source>
        <dbReference type="Proteomes" id="UP000190814"/>
    </source>
</evidence>
<keyword evidence="3 7" id="KW-0694">RNA-binding</keyword>
<evidence type="ECO:0000256" key="6">
    <source>
        <dbReference type="ARBA" id="ARBA00035243"/>
    </source>
</evidence>
<dbReference type="Gene3D" id="2.40.30.10">
    <property type="entry name" value="Translation factors"/>
    <property type="match status" value="1"/>
</dbReference>
<evidence type="ECO:0000313" key="9">
    <source>
        <dbReference type="EMBL" id="SKA61409.1"/>
    </source>
</evidence>
<dbReference type="RefSeq" id="WP_078765349.1">
    <property type="nucleotide sequence ID" value="NZ_FUXZ01000003.1"/>
</dbReference>
<keyword evidence="10" id="KW-1185">Reference proteome</keyword>
<proteinExistence type="inferred from homology"/>
<sequence length="211" mass="22700">MKKAILATKIGMTQIFNEDGVLTPVTVLTAGPCVVTQVKTVENDGYSAVQVGFVDKREKLVNKPVKGHFDKAGVSYKRYVREFRFENSEEYSNGDEIKADVFAAGDKVDATAIAKGKGFQGAIKRHGQSRGPMAHGSKYHRHAGSNGACSSPSKVFKGKKMPGHMGAKKVTTQNLEVVRVDVENNIILVKGAVPGPKKALVTIKESVKSGK</sequence>
<dbReference type="EMBL" id="FUXZ01000003">
    <property type="protein sequence ID" value="SKA61409.1"/>
    <property type="molecule type" value="Genomic_DNA"/>
</dbReference>
<dbReference type="STRING" id="39495.SAMN02745111_00457"/>
<dbReference type="GO" id="GO:0003735">
    <property type="term" value="F:structural constituent of ribosome"/>
    <property type="evidence" value="ECO:0007669"/>
    <property type="project" value="UniProtKB-UniRule"/>
</dbReference>
<dbReference type="Proteomes" id="UP000190814">
    <property type="component" value="Unassembled WGS sequence"/>
</dbReference>
<dbReference type="GO" id="GO:0022625">
    <property type="term" value="C:cytosolic large ribosomal subunit"/>
    <property type="evidence" value="ECO:0007669"/>
    <property type="project" value="TreeGrafter"/>
</dbReference>
<keyword evidence="2 7" id="KW-0699">rRNA-binding</keyword>
<evidence type="ECO:0000256" key="1">
    <source>
        <dbReference type="ARBA" id="ARBA00006540"/>
    </source>
</evidence>
<dbReference type="Pfam" id="PF00297">
    <property type="entry name" value="Ribosomal_L3"/>
    <property type="match status" value="1"/>
</dbReference>
<gene>
    <name evidence="7" type="primary">rplC</name>
    <name evidence="9" type="ORF">SAMN02745111_00457</name>
</gene>
<dbReference type="FunFam" id="2.40.30.10:FF:000004">
    <property type="entry name" value="50S ribosomal protein L3"/>
    <property type="match status" value="1"/>
</dbReference>
<dbReference type="AlphaFoldDB" id="A0A1T4V8Y0"/>
<dbReference type="HAMAP" id="MF_01325_B">
    <property type="entry name" value="Ribosomal_uL3_B"/>
    <property type="match status" value="1"/>
</dbReference>